<accession>A0A1I0CJN4</accession>
<dbReference type="InterPro" id="IPR000182">
    <property type="entry name" value="GNAT_dom"/>
</dbReference>
<dbReference type="PANTHER" id="PTHR10545">
    <property type="entry name" value="DIAMINE N-ACETYLTRANSFERASE"/>
    <property type="match status" value="1"/>
</dbReference>
<dbReference type="InterPro" id="IPR051016">
    <property type="entry name" value="Diverse_Substrate_AcTransf"/>
</dbReference>
<evidence type="ECO:0000313" key="4">
    <source>
        <dbReference type="EMBL" id="SET19837.1"/>
    </source>
</evidence>
<dbReference type="PROSITE" id="PS51186">
    <property type="entry name" value="GNAT"/>
    <property type="match status" value="1"/>
</dbReference>
<dbReference type="OrthoDB" id="9805924at2"/>
<dbReference type="Proteomes" id="UP000198558">
    <property type="component" value="Unassembled WGS sequence"/>
</dbReference>
<dbReference type="Gene3D" id="3.40.630.30">
    <property type="match status" value="1"/>
</dbReference>
<sequence length="152" mass="17691">MKIRKAAAKDIDGIIDLYTILFSDMAKLQPEYFKVAKQDDEFIRMIIENEDSDILIAYDTKIIGLALVQKQKTPPYNCLVEHNFAYLMDLVVEPVFRNKGIGKKLIESVKKWALEKDCKYIELNVLSQNDKAIALYKAMDFDEEMKTMRMKL</sequence>
<dbReference type="RefSeq" id="WP_092352167.1">
    <property type="nucleotide sequence ID" value="NZ_FOIN01000003.1"/>
</dbReference>
<evidence type="ECO:0000313" key="5">
    <source>
        <dbReference type="Proteomes" id="UP000198558"/>
    </source>
</evidence>
<keyword evidence="2" id="KW-0012">Acyltransferase</keyword>
<gene>
    <name evidence="4" type="ORF">SAMN04489758_10386</name>
</gene>
<dbReference type="EMBL" id="FOIN01000003">
    <property type="protein sequence ID" value="SET19837.1"/>
    <property type="molecule type" value="Genomic_DNA"/>
</dbReference>
<evidence type="ECO:0000259" key="3">
    <source>
        <dbReference type="PROSITE" id="PS51186"/>
    </source>
</evidence>
<dbReference type="GeneID" id="78287542"/>
<dbReference type="SUPFAM" id="SSF55729">
    <property type="entry name" value="Acyl-CoA N-acyltransferases (Nat)"/>
    <property type="match status" value="1"/>
</dbReference>
<dbReference type="GO" id="GO:0008080">
    <property type="term" value="F:N-acetyltransferase activity"/>
    <property type="evidence" value="ECO:0007669"/>
    <property type="project" value="UniProtKB-ARBA"/>
</dbReference>
<keyword evidence="5" id="KW-1185">Reference proteome</keyword>
<dbReference type="GO" id="GO:0005840">
    <property type="term" value="C:ribosome"/>
    <property type="evidence" value="ECO:0007669"/>
    <property type="project" value="UniProtKB-KW"/>
</dbReference>
<feature type="domain" description="N-acetyltransferase" evidence="3">
    <location>
        <begin position="1"/>
        <end position="152"/>
    </location>
</feature>
<proteinExistence type="predicted"/>
<organism evidence="4 5">
    <name type="scientific">Thomasclavelia cocleata</name>
    <dbReference type="NCBI Taxonomy" id="69824"/>
    <lineage>
        <taxon>Bacteria</taxon>
        <taxon>Bacillati</taxon>
        <taxon>Bacillota</taxon>
        <taxon>Erysipelotrichia</taxon>
        <taxon>Erysipelotrichales</taxon>
        <taxon>Coprobacillaceae</taxon>
        <taxon>Thomasclavelia</taxon>
    </lineage>
</organism>
<dbReference type="CDD" id="cd04301">
    <property type="entry name" value="NAT_SF"/>
    <property type="match status" value="1"/>
</dbReference>
<dbReference type="PANTHER" id="PTHR10545:SF29">
    <property type="entry name" value="GH14572P-RELATED"/>
    <property type="match status" value="1"/>
</dbReference>
<keyword evidence="1" id="KW-0808">Transferase</keyword>
<keyword evidence="4" id="KW-0687">Ribonucleoprotein</keyword>
<name>A0A1I0CJN4_9FIRM</name>
<evidence type="ECO:0000256" key="2">
    <source>
        <dbReference type="ARBA" id="ARBA00023315"/>
    </source>
</evidence>
<protein>
    <submittedName>
        <fullName evidence="4">Ribosomal protein S18 acetylase RimI</fullName>
    </submittedName>
</protein>
<evidence type="ECO:0000256" key="1">
    <source>
        <dbReference type="ARBA" id="ARBA00022679"/>
    </source>
</evidence>
<keyword evidence="4" id="KW-0689">Ribosomal protein</keyword>
<dbReference type="Pfam" id="PF00583">
    <property type="entry name" value="Acetyltransf_1"/>
    <property type="match status" value="1"/>
</dbReference>
<dbReference type="AlphaFoldDB" id="A0A1I0CJN4"/>
<reference evidence="5" key="1">
    <citation type="submission" date="2016-10" db="EMBL/GenBank/DDBJ databases">
        <authorList>
            <person name="Varghese N."/>
            <person name="Submissions S."/>
        </authorList>
    </citation>
    <scope>NUCLEOTIDE SEQUENCE [LARGE SCALE GENOMIC DNA]</scope>
    <source>
        <strain evidence="5">DSM 1551</strain>
    </source>
</reference>
<dbReference type="InterPro" id="IPR016181">
    <property type="entry name" value="Acyl_CoA_acyltransferase"/>
</dbReference>